<dbReference type="Proteomes" id="UP001610335">
    <property type="component" value="Unassembled WGS sequence"/>
</dbReference>
<feature type="domain" description="FAD-binding" evidence="6">
    <location>
        <begin position="26"/>
        <end position="389"/>
    </location>
</feature>
<dbReference type="PANTHER" id="PTHR47178:SF3">
    <property type="entry name" value="FAD-BINDING DOMAIN-CONTAINING PROTEIN"/>
    <property type="match status" value="1"/>
</dbReference>
<name>A0ABR4IAR4_9EURO</name>
<protein>
    <recommendedName>
        <fullName evidence="6">FAD-binding domain-containing protein</fullName>
    </recommendedName>
</protein>
<keyword evidence="4" id="KW-0560">Oxidoreductase</keyword>
<keyword evidence="2" id="KW-0285">Flavoprotein</keyword>
<comment type="caution">
    <text evidence="7">The sequence shown here is derived from an EMBL/GenBank/DDBJ whole genome shotgun (WGS) entry which is preliminary data.</text>
</comment>
<keyword evidence="3" id="KW-0274">FAD</keyword>
<evidence type="ECO:0000313" key="8">
    <source>
        <dbReference type="Proteomes" id="UP001610335"/>
    </source>
</evidence>
<organism evidence="7 8">
    <name type="scientific">Aspergillus cavernicola</name>
    <dbReference type="NCBI Taxonomy" id="176166"/>
    <lineage>
        <taxon>Eukaryota</taxon>
        <taxon>Fungi</taxon>
        <taxon>Dikarya</taxon>
        <taxon>Ascomycota</taxon>
        <taxon>Pezizomycotina</taxon>
        <taxon>Eurotiomycetes</taxon>
        <taxon>Eurotiomycetidae</taxon>
        <taxon>Eurotiales</taxon>
        <taxon>Aspergillaceae</taxon>
        <taxon>Aspergillus</taxon>
        <taxon>Aspergillus subgen. Nidulantes</taxon>
    </lineage>
</organism>
<dbReference type="InterPro" id="IPR002938">
    <property type="entry name" value="FAD-bd"/>
</dbReference>
<keyword evidence="5" id="KW-0503">Monooxygenase</keyword>
<gene>
    <name evidence="7" type="ORF">BDW59DRAFT_147556</name>
</gene>
<dbReference type="PANTHER" id="PTHR47178">
    <property type="entry name" value="MONOOXYGENASE, FAD-BINDING"/>
    <property type="match status" value="1"/>
</dbReference>
<dbReference type="InterPro" id="IPR036188">
    <property type="entry name" value="FAD/NAD-bd_sf"/>
</dbReference>
<reference evidence="7 8" key="1">
    <citation type="submission" date="2024-07" db="EMBL/GenBank/DDBJ databases">
        <title>Section-level genome sequencing and comparative genomics of Aspergillus sections Usti and Cavernicolus.</title>
        <authorList>
            <consortium name="Lawrence Berkeley National Laboratory"/>
            <person name="Nybo J.L."/>
            <person name="Vesth T.C."/>
            <person name="Theobald S."/>
            <person name="Frisvad J.C."/>
            <person name="Larsen T.O."/>
            <person name="Kjaerboelling I."/>
            <person name="Rothschild-Mancinelli K."/>
            <person name="Lyhne E.K."/>
            <person name="Kogle M.E."/>
            <person name="Barry K."/>
            <person name="Clum A."/>
            <person name="Na H."/>
            <person name="Ledsgaard L."/>
            <person name="Lin J."/>
            <person name="Lipzen A."/>
            <person name="Kuo A."/>
            <person name="Riley R."/>
            <person name="Mondo S."/>
            <person name="LaButti K."/>
            <person name="Haridas S."/>
            <person name="Pangalinan J."/>
            <person name="Salamov A.A."/>
            <person name="Simmons B.A."/>
            <person name="Magnuson J.K."/>
            <person name="Chen J."/>
            <person name="Drula E."/>
            <person name="Henrissat B."/>
            <person name="Wiebenga A."/>
            <person name="Lubbers R.J."/>
            <person name="Gomes A.C."/>
            <person name="Makela M.R."/>
            <person name="Stajich J."/>
            <person name="Grigoriev I.V."/>
            <person name="Mortensen U.H."/>
            <person name="De vries R.P."/>
            <person name="Baker S.E."/>
            <person name="Andersen M.R."/>
        </authorList>
    </citation>
    <scope>NUCLEOTIDE SEQUENCE [LARGE SCALE GENOMIC DNA]</scope>
    <source>
        <strain evidence="7 8">CBS 600.67</strain>
    </source>
</reference>
<keyword evidence="8" id="KW-1185">Reference proteome</keyword>
<dbReference type="Pfam" id="PF01494">
    <property type="entry name" value="FAD_binding_3"/>
    <property type="match status" value="1"/>
</dbReference>
<evidence type="ECO:0000256" key="4">
    <source>
        <dbReference type="ARBA" id="ARBA00023002"/>
    </source>
</evidence>
<evidence type="ECO:0000313" key="7">
    <source>
        <dbReference type="EMBL" id="KAL2824369.1"/>
    </source>
</evidence>
<proteinExistence type="predicted"/>
<evidence type="ECO:0000256" key="2">
    <source>
        <dbReference type="ARBA" id="ARBA00022630"/>
    </source>
</evidence>
<evidence type="ECO:0000256" key="5">
    <source>
        <dbReference type="ARBA" id="ARBA00023033"/>
    </source>
</evidence>
<evidence type="ECO:0000256" key="3">
    <source>
        <dbReference type="ARBA" id="ARBA00022827"/>
    </source>
</evidence>
<dbReference type="EMBL" id="JBFXLS010000044">
    <property type="protein sequence ID" value="KAL2824369.1"/>
    <property type="molecule type" value="Genomic_DNA"/>
</dbReference>
<dbReference type="Gene3D" id="3.50.50.60">
    <property type="entry name" value="FAD/NAD(P)-binding domain"/>
    <property type="match status" value="1"/>
</dbReference>
<evidence type="ECO:0000256" key="1">
    <source>
        <dbReference type="ARBA" id="ARBA00001974"/>
    </source>
</evidence>
<accession>A0ABR4IAR4</accession>
<comment type="cofactor">
    <cofactor evidence="1">
        <name>FAD</name>
        <dbReference type="ChEBI" id="CHEBI:57692"/>
    </cofactor>
</comment>
<sequence length="434" mass="48700">MSLLRRLSDLFTGSRPPVAEPTTVTVTVLVVGAGSTGLALAQGLKKAGIACIVVEKNESLDAQPRDWNMGLHWGTDYLRSLIPKPMWARIQSIQVDPSTPTTEADAIKFLNGQTGELMTSVPANNFYRLRRHKLRGLLAEGLDIRYGQILENIEYTPDGKYATTYFDNGSHITASLIVGTDGARSTTRQLLLGPAGSIRKLPYCASFIQARYTAEQALFLRQFHPLYLASINPAGYFSFFGMHDAEDPERPETWTFFFYISWHSPLEEQKATANWSNAQRLQQAKEFAKEFTDPWKSAYEWLNDNQEVWYMSLTDFDPGAEGHKWDNHNGRVTLAGDAAHAMTYQRGQGLNHSVTDAGNLATAIEDFFSGKKPRAEAIKEYEEEMITRAGGEVRMSTTNTAMVHDWQKVLKSPIMTSGMAKVQDIRAQEYRPRI</sequence>
<dbReference type="SUPFAM" id="SSF51905">
    <property type="entry name" value="FAD/NAD(P)-binding domain"/>
    <property type="match status" value="1"/>
</dbReference>
<dbReference type="PRINTS" id="PR00420">
    <property type="entry name" value="RNGMNOXGNASE"/>
</dbReference>
<evidence type="ECO:0000259" key="6">
    <source>
        <dbReference type="Pfam" id="PF01494"/>
    </source>
</evidence>